<dbReference type="GO" id="GO:0016787">
    <property type="term" value="F:hydrolase activity"/>
    <property type="evidence" value="ECO:0007669"/>
    <property type="project" value="UniProtKB-KW"/>
</dbReference>
<comment type="caution">
    <text evidence="1">The sequence shown here is derived from an EMBL/GenBank/DDBJ whole genome shotgun (WGS) entry which is preliminary data.</text>
</comment>
<dbReference type="Pfam" id="PF06821">
    <property type="entry name" value="Ser_hydrolase"/>
    <property type="match status" value="1"/>
</dbReference>
<dbReference type="SUPFAM" id="SSF53474">
    <property type="entry name" value="alpha/beta-Hydrolases"/>
    <property type="match status" value="1"/>
</dbReference>
<name>A0ABU2CBW4_9BURK</name>
<dbReference type="InterPro" id="IPR029058">
    <property type="entry name" value="AB_hydrolase_fold"/>
</dbReference>
<dbReference type="EMBL" id="JAVDXT010000003">
    <property type="protein sequence ID" value="MDR7378819.1"/>
    <property type="molecule type" value="Genomic_DNA"/>
</dbReference>
<dbReference type="Proteomes" id="UP001180487">
    <property type="component" value="Unassembled WGS sequence"/>
</dbReference>
<evidence type="ECO:0000313" key="1">
    <source>
        <dbReference type="EMBL" id="MDR7378819.1"/>
    </source>
</evidence>
<dbReference type="RefSeq" id="WP_310375109.1">
    <property type="nucleotide sequence ID" value="NZ_JAVDXT010000003.1"/>
</dbReference>
<dbReference type="Gene3D" id="3.40.50.1820">
    <property type="entry name" value="alpha/beta hydrolase"/>
    <property type="match status" value="1"/>
</dbReference>
<dbReference type="InterPro" id="IPR010662">
    <property type="entry name" value="RBBP9/YdeN"/>
</dbReference>
<reference evidence="1 2" key="1">
    <citation type="submission" date="2023-07" db="EMBL/GenBank/DDBJ databases">
        <title>Sorghum-associated microbial communities from plants grown in Nebraska, USA.</title>
        <authorList>
            <person name="Schachtman D."/>
        </authorList>
    </citation>
    <scope>NUCLEOTIDE SEQUENCE [LARGE SCALE GENOMIC DNA]</scope>
    <source>
        <strain evidence="1 2">BE313</strain>
    </source>
</reference>
<protein>
    <submittedName>
        <fullName evidence="1">Alpha/beta hydrolase family esterase</fullName>
    </submittedName>
</protein>
<accession>A0ABU2CBW4</accession>
<sequence>MTSPRVLLLPGWQNSGPGHWQTLWETHFGDLRVEQHDWMQPLRGDWITRLEEVVQQQDSPVLLAAHSLGCHLVAAWAAVSGSLGKVQGALLVAPPDVAQPDFPPQLHRWAQPVLSALPFPAALVASTDDPYCSFEAAAGFAGHWGAALHNIGARGHINAESGLGDWPQGRALVLNQK</sequence>
<keyword evidence="2" id="KW-1185">Reference proteome</keyword>
<keyword evidence="1" id="KW-0378">Hydrolase</keyword>
<proteinExistence type="predicted"/>
<gene>
    <name evidence="1" type="ORF">J2X19_003513</name>
</gene>
<organism evidence="1 2">
    <name type="scientific">Rhodoferax ferrireducens</name>
    <dbReference type="NCBI Taxonomy" id="192843"/>
    <lineage>
        <taxon>Bacteria</taxon>
        <taxon>Pseudomonadati</taxon>
        <taxon>Pseudomonadota</taxon>
        <taxon>Betaproteobacteria</taxon>
        <taxon>Burkholderiales</taxon>
        <taxon>Comamonadaceae</taxon>
        <taxon>Rhodoferax</taxon>
    </lineage>
</organism>
<evidence type="ECO:0000313" key="2">
    <source>
        <dbReference type="Proteomes" id="UP001180487"/>
    </source>
</evidence>